<accession>A0A5A8C8B8</accession>
<keyword evidence="1" id="KW-0732">Signal</keyword>
<dbReference type="Proteomes" id="UP000325113">
    <property type="component" value="Unassembled WGS sequence"/>
</dbReference>
<dbReference type="PROSITE" id="PS51257">
    <property type="entry name" value="PROKAR_LIPOPROTEIN"/>
    <property type="match status" value="1"/>
</dbReference>
<name>A0A5A8C8B8_CAFRO</name>
<dbReference type="EMBL" id="VLTM01000137">
    <property type="protein sequence ID" value="KAA0149372.1"/>
    <property type="molecule type" value="Genomic_DNA"/>
</dbReference>
<evidence type="ECO:0000256" key="1">
    <source>
        <dbReference type="SAM" id="SignalP"/>
    </source>
</evidence>
<comment type="caution">
    <text evidence="2">The sequence shown here is derived from an EMBL/GenBank/DDBJ whole genome shotgun (WGS) entry which is preliminary data.</text>
</comment>
<proteinExistence type="predicted"/>
<evidence type="ECO:0000313" key="3">
    <source>
        <dbReference type="Proteomes" id="UP000325113"/>
    </source>
</evidence>
<gene>
    <name evidence="2" type="ORF">FNF31_07231</name>
</gene>
<organism evidence="2 3">
    <name type="scientific">Cafeteria roenbergensis</name>
    <name type="common">Marine flagellate</name>
    <dbReference type="NCBI Taxonomy" id="33653"/>
    <lineage>
        <taxon>Eukaryota</taxon>
        <taxon>Sar</taxon>
        <taxon>Stramenopiles</taxon>
        <taxon>Bigyra</taxon>
        <taxon>Opalozoa</taxon>
        <taxon>Bicosoecida</taxon>
        <taxon>Cafeteriaceae</taxon>
        <taxon>Cafeteria</taxon>
    </lineage>
</organism>
<evidence type="ECO:0000313" key="2">
    <source>
        <dbReference type="EMBL" id="KAA0149372.1"/>
    </source>
</evidence>
<reference evidence="2 3" key="1">
    <citation type="submission" date="2019-07" db="EMBL/GenBank/DDBJ databases">
        <title>Genomes of Cafeteria roenbergensis.</title>
        <authorList>
            <person name="Fischer M.G."/>
            <person name="Hackl T."/>
            <person name="Roman M."/>
        </authorList>
    </citation>
    <scope>NUCLEOTIDE SEQUENCE [LARGE SCALE GENOMIC DNA]</scope>
    <source>
        <strain evidence="2 3">Cflag</strain>
    </source>
</reference>
<sequence>MQRAAAFAAATAAVCLVAVACPGAQGSPQLQRLLERTHFSRPGLTLRPFWQLAEPSATADGEPTAGVGEHAAAQTLGLDVAPHSRVFPAVQGAAPSARVAVTMPAAFAPFVVFDYLASLGAQARVTVAVYRSVHQLRRTLVETLGLCSGRPAARRDTIALVIPPRLHGNSLAAIDECKHDRNVWVWNTEQLTNPAYLALTSVLMQQGWRVVDMLAQNRCLAWSSLCERGALGAASCRVDPTAHAGAEGCPSNDVIRGAAGDLLLAAASGCAPGAGAPKLGLVCHAPRQRASKAALPGTGAEPETVAAALRVVPYQLTSEVDRLRELLRRTALAGRTHDVAFVGTVNWVRNVALVALVDKNVSVVVANGDPSERDRTIASARVLVNAHRGPDNFVFESLRCDRWIAAGHIVVSEPSWGDDTNDLRGAYVTSPEPTPHSLAATVVRVLSDLEGTRARLSAVLSERLESVRAARAAALASWLADD</sequence>
<feature type="chain" id="PRO_5023012773" evidence="1">
    <location>
        <begin position="27"/>
        <end position="482"/>
    </location>
</feature>
<dbReference type="AlphaFoldDB" id="A0A5A8C8B8"/>
<protein>
    <submittedName>
        <fullName evidence="2">Uncharacterized protein</fullName>
    </submittedName>
</protein>
<feature type="signal peptide" evidence="1">
    <location>
        <begin position="1"/>
        <end position="26"/>
    </location>
</feature>